<organism evidence="2 3">
    <name type="scientific">Shewanella atlantica</name>
    <dbReference type="NCBI Taxonomy" id="271099"/>
    <lineage>
        <taxon>Bacteria</taxon>
        <taxon>Pseudomonadati</taxon>
        <taxon>Pseudomonadota</taxon>
        <taxon>Gammaproteobacteria</taxon>
        <taxon>Alteromonadales</taxon>
        <taxon>Shewanellaceae</taxon>
        <taxon>Shewanella</taxon>
    </lineage>
</organism>
<name>A0A431WE47_9GAMM</name>
<evidence type="ECO:0000313" key="3">
    <source>
        <dbReference type="Proteomes" id="UP000282060"/>
    </source>
</evidence>
<evidence type="ECO:0000313" key="2">
    <source>
        <dbReference type="EMBL" id="RTR33598.1"/>
    </source>
</evidence>
<dbReference type="GO" id="GO:0006355">
    <property type="term" value="P:regulation of DNA-templated transcription"/>
    <property type="evidence" value="ECO:0007669"/>
    <property type="project" value="InterPro"/>
</dbReference>
<gene>
    <name evidence="2" type="ORF">EKG39_07715</name>
</gene>
<dbReference type="Proteomes" id="UP000282060">
    <property type="component" value="Unassembled WGS sequence"/>
</dbReference>
<dbReference type="RefSeq" id="WP_126505151.1">
    <property type="nucleotide sequence ID" value="NZ_RXNV01000002.1"/>
</dbReference>
<protein>
    <submittedName>
        <fullName evidence="2">LuxR family transcriptional regulator</fullName>
    </submittedName>
</protein>
<sequence>MNTIDTKPCQISPQQLRLISDYMAQYGITEFFYGITTKSRMPQGIDFKKLSRRVPNEMQKAQYSVFSSEKIRRFRHDYLQSFARIDAGYQEKNVMGLNIWRDPDYSGGKGAQFRKLMEQYGLNSRGVWYFPVKYHSDWTAVFVFFSSLERNELTQILNDNMEEINAQLQLFSSSLNEQFITQINPITNFNCLSDKSLQVLALTAEGYACDEISQKLKLSESGVNYHLTRLKELFHAKNRAQLVNLAHTLGVLD</sequence>
<keyword evidence="3" id="KW-1185">Reference proteome</keyword>
<dbReference type="EMBL" id="RXNV01000002">
    <property type="protein sequence ID" value="RTR33598.1"/>
    <property type="molecule type" value="Genomic_DNA"/>
</dbReference>
<dbReference type="SMART" id="SM00421">
    <property type="entry name" value="HTH_LUXR"/>
    <property type="match status" value="1"/>
</dbReference>
<proteinExistence type="predicted"/>
<dbReference type="InterPro" id="IPR016032">
    <property type="entry name" value="Sig_transdc_resp-reg_C-effctor"/>
</dbReference>
<dbReference type="Pfam" id="PF00196">
    <property type="entry name" value="GerE"/>
    <property type="match status" value="1"/>
</dbReference>
<dbReference type="Gene3D" id="1.10.10.10">
    <property type="entry name" value="Winged helix-like DNA-binding domain superfamily/Winged helix DNA-binding domain"/>
    <property type="match status" value="1"/>
</dbReference>
<dbReference type="AlphaFoldDB" id="A0A431WE47"/>
<dbReference type="OrthoDB" id="6115007at2"/>
<accession>A0A431WE47</accession>
<dbReference type="GO" id="GO:0003677">
    <property type="term" value="F:DNA binding"/>
    <property type="evidence" value="ECO:0007669"/>
    <property type="project" value="InterPro"/>
</dbReference>
<feature type="domain" description="HTH luxR-type" evidence="1">
    <location>
        <begin position="185"/>
        <end position="250"/>
    </location>
</feature>
<comment type="caution">
    <text evidence="2">The sequence shown here is derived from an EMBL/GenBank/DDBJ whole genome shotgun (WGS) entry which is preliminary data.</text>
</comment>
<dbReference type="SUPFAM" id="SSF46894">
    <property type="entry name" value="C-terminal effector domain of the bipartite response regulators"/>
    <property type="match status" value="1"/>
</dbReference>
<reference evidence="2 3" key="1">
    <citation type="submission" date="2018-12" db="EMBL/GenBank/DDBJ databases">
        <authorList>
            <person name="Yu L."/>
        </authorList>
    </citation>
    <scope>NUCLEOTIDE SEQUENCE [LARGE SCALE GENOMIC DNA]</scope>
    <source>
        <strain evidence="2 3">HAW-EB5</strain>
    </source>
</reference>
<dbReference type="InterPro" id="IPR000792">
    <property type="entry name" value="Tscrpt_reg_LuxR_C"/>
</dbReference>
<dbReference type="InterPro" id="IPR036388">
    <property type="entry name" value="WH-like_DNA-bd_sf"/>
</dbReference>
<dbReference type="PROSITE" id="PS50043">
    <property type="entry name" value="HTH_LUXR_2"/>
    <property type="match status" value="1"/>
</dbReference>
<dbReference type="CDD" id="cd06170">
    <property type="entry name" value="LuxR_C_like"/>
    <property type="match status" value="1"/>
</dbReference>
<evidence type="ECO:0000259" key="1">
    <source>
        <dbReference type="PROSITE" id="PS50043"/>
    </source>
</evidence>